<dbReference type="EMBL" id="SOAG01000039">
    <property type="protein sequence ID" value="TDS51273.1"/>
    <property type="molecule type" value="Genomic_DNA"/>
</dbReference>
<dbReference type="Gene3D" id="1.20.1290.10">
    <property type="entry name" value="AhpD-like"/>
    <property type="match status" value="1"/>
</dbReference>
<organism evidence="2 3">
    <name type="scientific">Myroides indicus</name>
    <dbReference type="NCBI Taxonomy" id="1323422"/>
    <lineage>
        <taxon>Bacteria</taxon>
        <taxon>Pseudomonadati</taxon>
        <taxon>Bacteroidota</taxon>
        <taxon>Flavobacteriia</taxon>
        <taxon>Flavobacteriales</taxon>
        <taxon>Flavobacteriaceae</taxon>
        <taxon>Myroides</taxon>
    </lineage>
</organism>
<evidence type="ECO:0000313" key="2">
    <source>
        <dbReference type="EMBL" id="TDS51273.1"/>
    </source>
</evidence>
<dbReference type="AlphaFoldDB" id="A0A4V3E7J7"/>
<protein>
    <submittedName>
        <fullName evidence="2">AhpD family alkylhydroperoxidase</fullName>
    </submittedName>
</protein>
<dbReference type="OrthoDB" id="9801997at2"/>
<comment type="caution">
    <text evidence="2">The sequence shown here is derived from an EMBL/GenBank/DDBJ whole genome shotgun (WGS) entry which is preliminary data.</text>
</comment>
<keyword evidence="2" id="KW-0575">Peroxidase</keyword>
<keyword evidence="3" id="KW-1185">Reference proteome</keyword>
<name>A0A4V3E7J7_9FLAO</name>
<evidence type="ECO:0000313" key="3">
    <source>
        <dbReference type="Proteomes" id="UP000295215"/>
    </source>
</evidence>
<feature type="domain" description="Carboxymuconolactone decarboxylase-like" evidence="1">
    <location>
        <begin position="16"/>
        <end position="93"/>
    </location>
</feature>
<dbReference type="RefSeq" id="WP_133713707.1">
    <property type="nucleotide sequence ID" value="NZ_SOAG01000039.1"/>
</dbReference>
<dbReference type="Pfam" id="PF02627">
    <property type="entry name" value="CMD"/>
    <property type="match status" value="1"/>
</dbReference>
<keyword evidence="2" id="KW-0560">Oxidoreductase</keyword>
<dbReference type="PANTHER" id="PTHR34846:SF10">
    <property type="entry name" value="CYTOPLASMIC PROTEIN"/>
    <property type="match status" value="1"/>
</dbReference>
<dbReference type="Proteomes" id="UP000295215">
    <property type="component" value="Unassembled WGS sequence"/>
</dbReference>
<proteinExistence type="predicted"/>
<reference evidence="2 3" key="1">
    <citation type="submission" date="2019-03" db="EMBL/GenBank/DDBJ databases">
        <title>Genomic Encyclopedia of Archaeal and Bacterial Type Strains, Phase II (KMG-II): from individual species to whole genera.</title>
        <authorList>
            <person name="Goeker M."/>
        </authorList>
    </citation>
    <scope>NUCLEOTIDE SEQUENCE [LARGE SCALE GENOMIC DNA]</scope>
    <source>
        <strain evidence="2 3">DSM 28213</strain>
    </source>
</reference>
<dbReference type="GO" id="GO:0051920">
    <property type="term" value="F:peroxiredoxin activity"/>
    <property type="evidence" value="ECO:0007669"/>
    <property type="project" value="InterPro"/>
</dbReference>
<dbReference type="NCBIfam" id="TIGR00778">
    <property type="entry name" value="ahpD_dom"/>
    <property type="match status" value="1"/>
</dbReference>
<dbReference type="PANTHER" id="PTHR34846">
    <property type="entry name" value="4-CARBOXYMUCONOLACTONE DECARBOXYLASE FAMILY PROTEIN (AFU_ORTHOLOGUE AFUA_6G11590)"/>
    <property type="match status" value="1"/>
</dbReference>
<gene>
    <name evidence="2" type="ORF">C8P70_13918</name>
</gene>
<dbReference type="InterPro" id="IPR004675">
    <property type="entry name" value="AhpD_core"/>
</dbReference>
<dbReference type="InterPro" id="IPR003779">
    <property type="entry name" value="CMD-like"/>
</dbReference>
<sequence>MQERIDISVAAAGAYKRVLALENFIQDSKLSKTHLELIKIRASQINGCAFCINMHTQDALKQGETAQRIFLLDAWRETELYTEEERIILAMTEEITHISQHGLSDSTYEAASKLFDEEYIALIIMTIVTINAWNRIAVSTNKTVK</sequence>
<dbReference type="SUPFAM" id="SSF69118">
    <property type="entry name" value="AhpD-like"/>
    <property type="match status" value="1"/>
</dbReference>
<evidence type="ECO:0000259" key="1">
    <source>
        <dbReference type="Pfam" id="PF02627"/>
    </source>
</evidence>
<dbReference type="InterPro" id="IPR029032">
    <property type="entry name" value="AhpD-like"/>
</dbReference>
<accession>A0A4V3E7J7</accession>